<dbReference type="InterPro" id="IPR011051">
    <property type="entry name" value="RmlC_Cupin_sf"/>
</dbReference>
<dbReference type="InterPro" id="IPR014710">
    <property type="entry name" value="RmlC-like_jellyroll"/>
</dbReference>
<dbReference type="CDD" id="cd02215">
    <property type="entry name" value="cupin_QDO_N_C"/>
    <property type="match status" value="1"/>
</dbReference>
<dbReference type="PANTHER" id="PTHR36440">
    <property type="entry name" value="PUTATIVE (AFU_ORTHOLOGUE AFUA_8G07350)-RELATED"/>
    <property type="match status" value="1"/>
</dbReference>
<evidence type="ECO:0000313" key="4">
    <source>
        <dbReference type="Proteomes" id="UP001165270"/>
    </source>
</evidence>
<gene>
    <name evidence="3" type="ORF">MQN93_27615</name>
</gene>
<comment type="caution">
    <text evidence="3">The sequence shown here is derived from an EMBL/GenBank/DDBJ whole genome shotgun (WGS) entry which is preliminary data.</text>
</comment>
<protein>
    <submittedName>
        <fullName evidence="3">Quercetin 2,3-dioxygenase</fullName>
    </submittedName>
</protein>
<feature type="region of interest" description="Disordered" evidence="1">
    <location>
        <begin position="127"/>
        <end position="147"/>
    </location>
</feature>
<dbReference type="InterPro" id="IPR013096">
    <property type="entry name" value="Cupin_2"/>
</dbReference>
<organism evidence="3 4">
    <name type="scientific">Streptomyces spinosisporus</name>
    <dbReference type="NCBI Taxonomy" id="2927582"/>
    <lineage>
        <taxon>Bacteria</taxon>
        <taxon>Bacillati</taxon>
        <taxon>Actinomycetota</taxon>
        <taxon>Actinomycetes</taxon>
        <taxon>Kitasatosporales</taxon>
        <taxon>Streptomycetaceae</taxon>
        <taxon>Streptomyces</taxon>
    </lineage>
</organism>
<accession>A0ABS9XN39</accession>
<evidence type="ECO:0000313" key="3">
    <source>
        <dbReference type="EMBL" id="MCI3243495.1"/>
    </source>
</evidence>
<dbReference type="InterPro" id="IPR053146">
    <property type="entry name" value="QDO-like"/>
</dbReference>
<dbReference type="Gene3D" id="2.60.120.10">
    <property type="entry name" value="Jelly Rolls"/>
    <property type="match status" value="1"/>
</dbReference>
<dbReference type="Pfam" id="PF07883">
    <property type="entry name" value="Cupin_2"/>
    <property type="match status" value="1"/>
</dbReference>
<sequence>MTETTQPATSPFVAGPQDGLALWYLDVLKLVKAPAARTGGKMSVAEEVLPEGSSPPLHVHRREDEALYLLEGRLTCQVDDQVLAATAGSFVWLPRNIPHTFRVDSPTARVLVLCVPGGFEAFFSDIGRPAARHTPPPPSEEPPDPAAMARHARTYGVELLGPPMA</sequence>
<evidence type="ECO:0000259" key="2">
    <source>
        <dbReference type="Pfam" id="PF07883"/>
    </source>
</evidence>
<dbReference type="PANTHER" id="PTHR36440:SF1">
    <property type="entry name" value="PUTATIVE (AFU_ORTHOLOGUE AFUA_8G07350)-RELATED"/>
    <property type="match status" value="1"/>
</dbReference>
<proteinExistence type="predicted"/>
<name>A0ABS9XN39_9ACTN</name>
<reference evidence="3" key="1">
    <citation type="submission" date="2022-03" db="EMBL/GenBank/DDBJ databases">
        <title>Streptomyces 7R015 and 7R016 isolated from Barleria lupulina in Thailand.</title>
        <authorList>
            <person name="Kanchanasin P."/>
            <person name="Phongsopitanun W."/>
            <person name="Tanasupawat S."/>
        </authorList>
    </citation>
    <scope>NUCLEOTIDE SEQUENCE</scope>
    <source>
        <strain evidence="3">7R016</strain>
    </source>
</reference>
<dbReference type="Proteomes" id="UP001165270">
    <property type="component" value="Unassembled WGS sequence"/>
</dbReference>
<dbReference type="RefSeq" id="WP_016432908.1">
    <property type="nucleotide sequence ID" value="NZ_JALDAX010000011.1"/>
</dbReference>
<dbReference type="SUPFAM" id="SSF51182">
    <property type="entry name" value="RmlC-like cupins"/>
    <property type="match status" value="1"/>
</dbReference>
<dbReference type="EMBL" id="JALDAX010000011">
    <property type="protein sequence ID" value="MCI3243495.1"/>
    <property type="molecule type" value="Genomic_DNA"/>
</dbReference>
<evidence type="ECO:0000256" key="1">
    <source>
        <dbReference type="SAM" id="MobiDB-lite"/>
    </source>
</evidence>
<feature type="domain" description="Cupin type-2" evidence="2">
    <location>
        <begin position="47"/>
        <end position="115"/>
    </location>
</feature>
<keyword evidence="4" id="KW-1185">Reference proteome</keyword>